<keyword evidence="1" id="KW-0472">Membrane</keyword>
<keyword evidence="3" id="KW-1185">Reference proteome</keyword>
<proteinExistence type="predicted"/>
<keyword evidence="1" id="KW-1133">Transmembrane helix</keyword>
<evidence type="ECO:0000313" key="2">
    <source>
        <dbReference type="EMBL" id="MDC8832029.1"/>
    </source>
</evidence>
<accession>A0ABT5L6J5</accession>
<evidence type="ECO:0000256" key="1">
    <source>
        <dbReference type="SAM" id="Phobius"/>
    </source>
</evidence>
<protein>
    <recommendedName>
        <fullName evidence="4">Phosphatidate cytidylyltransferase</fullName>
    </recommendedName>
</protein>
<name>A0ABT5L6J5_9ALTE</name>
<reference evidence="2 3" key="1">
    <citation type="submission" date="2022-10" db="EMBL/GenBank/DDBJ databases">
        <title>Alteromonas sp. chi3 Genome sequencing.</title>
        <authorList>
            <person name="Park S."/>
        </authorList>
    </citation>
    <scope>NUCLEOTIDE SEQUENCE [LARGE SCALE GENOMIC DNA]</scope>
    <source>
        <strain evidence="3">chi3</strain>
    </source>
</reference>
<gene>
    <name evidence="2" type="ORF">OIK42_14820</name>
</gene>
<dbReference type="Proteomes" id="UP001218788">
    <property type="component" value="Unassembled WGS sequence"/>
</dbReference>
<evidence type="ECO:0008006" key="4">
    <source>
        <dbReference type="Google" id="ProtNLM"/>
    </source>
</evidence>
<evidence type="ECO:0000313" key="3">
    <source>
        <dbReference type="Proteomes" id="UP001218788"/>
    </source>
</evidence>
<dbReference type="RefSeq" id="WP_273641815.1">
    <property type="nucleotide sequence ID" value="NZ_JAQQXP010000002.1"/>
</dbReference>
<dbReference type="EMBL" id="JAQQXP010000002">
    <property type="protein sequence ID" value="MDC8832029.1"/>
    <property type="molecule type" value="Genomic_DNA"/>
</dbReference>
<keyword evidence="1" id="KW-0812">Transmembrane</keyword>
<organism evidence="2 3">
    <name type="scientific">Alteromonas gilva</name>
    <dbReference type="NCBI Taxonomy" id="2987522"/>
    <lineage>
        <taxon>Bacteria</taxon>
        <taxon>Pseudomonadati</taxon>
        <taxon>Pseudomonadota</taxon>
        <taxon>Gammaproteobacteria</taxon>
        <taxon>Alteromonadales</taxon>
        <taxon>Alteromonadaceae</taxon>
        <taxon>Alteromonas/Salinimonas group</taxon>
        <taxon>Alteromonas</taxon>
    </lineage>
</organism>
<comment type="caution">
    <text evidence="2">The sequence shown here is derived from an EMBL/GenBank/DDBJ whole genome shotgun (WGS) entry which is preliminary data.</text>
</comment>
<sequence>MRRWILLLVCLIGAVICYLIGFGRGIFVIAAFGIVLELAFWLNVIKGRPKT</sequence>
<feature type="transmembrane region" description="Helical" evidence="1">
    <location>
        <begin position="27"/>
        <end position="45"/>
    </location>
</feature>